<evidence type="ECO:0000256" key="4">
    <source>
        <dbReference type="SAM" id="MobiDB-lite"/>
    </source>
</evidence>
<feature type="repeat" description="TPR" evidence="3">
    <location>
        <begin position="6"/>
        <end position="39"/>
    </location>
</feature>
<evidence type="ECO:0000256" key="5">
    <source>
        <dbReference type="SAM" id="Phobius"/>
    </source>
</evidence>
<evidence type="ECO:0000256" key="1">
    <source>
        <dbReference type="ARBA" id="ARBA00022737"/>
    </source>
</evidence>
<organism evidence="6">
    <name type="scientific">Chrysotila carterae</name>
    <name type="common">Marine alga</name>
    <name type="synonym">Syracosphaera carterae</name>
    <dbReference type="NCBI Taxonomy" id="13221"/>
    <lineage>
        <taxon>Eukaryota</taxon>
        <taxon>Haptista</taxon>
        <taxon>Haptophyta</taxon>
        <taxon>Prymnesiophyceae</taxon>
        <taxon>Isochrysidales</taxon>
        <taxon>Isochrysidaceae</taxon>
        <taxon>Chrysotila</taxon>
    </lineage>
</organism>
<feature type="transmembrane region" description="Helical" evidence="5">
    <location>
        <begin position="128"/>
        <end position="147"/>
    </location>
</feature>
<feature type="repeat" description="TPR" evidence="3">
    <location>
        <begin position="74"/>
        <end position="107"/>
    </location>
</feature>
<feature type="compositionally biased region" description="Basic residues" evidence="4">
    <location>
        <begin position="267"/>
        <end position="276"/>
    </location>
</feature>
<evidence type="ECO:0000256" key="3">
    <source>
        <dbReference type="PROSITE-ProRule" id="PRU00339"/>
    </source>
</evidence>
<feature type="region of interest" description="Disordered" evidence="4">
    <location>
        <begin position="218"/>
        <end position="288"/>
    </location>
</feature>
<keyword evidence="5" id="KW-0472">Membrane</keyword>
<dbReference type="PANTHER" id="PTHR22904">
    <property type="entry name" value="TPR REPEAT CONTAINING PROTEIN"/>
    <property type="match status" value="1"/>
</dbReference>
<dbReference type="Gene3D" id="1.25.40.10">
    <property type="entry name" value="Tetratricopeptide repeat domain"/>
    <property type="match status" value="1"/>
</dbReference>
<evidence type="ECO:0000256" key="2">
    <source>
        <dbReference type="ARBA" id="ARBA00022803"/>
    </source>
</evidence>
<dbReference type="PANTHER" id="PTHR22904:SF523">
    <property type="entry name" value="STRESS-INDUCED-PHOSPHOPROTEIN 1"/>
    <property type="match status" value="1"/>
</dbReference>
<keyword evidence="2 3" id="KW-0802">TPR repeat</keyword>
<protein>
    <submittedName>
        <fullName evidence="6">Uncharacterized protein</fullName>
    </submittedName>
</protein>
<accession>A0A7S4EXP5</accession>
<dbReference type="GO" id="GO:0051879">
    <property type="term" value="F:Hsp90 protein binding"/>
    <property type="evidence" value="ECO:0007669"/>
    <property type="project" value="TreeGrafter"/>
</dbReference>
<keyword evidence="5" id="KW-0812">Transmembrane</keyword>
<dbReference type="EMBL" id="HBIZ01018909">
    <property type="protein sequence ID" value="CAE0759243.1"/>
    <property type="molecule type" value="Transcribed_RNA"/>
</dbReference>
<dbReference type="SUPFAM" id="SSF48452">
    <property type="entry name" value="TPR-like"/>
    <property type="match status" value="1"/>
</dbReference>
<dbReference type="SMART" id="SM00028">
    <property type="entry name" value="TPR"/>
    <property type="match status" value="3"/>
</dbReference>
<dbReference type="Pfam" id="PF13432">
    <property type="entry name" value="TPR_16"/>
    <property type="match status" value="1"/>
</dbReference>
<dbReference type="InterPro" id="IPR011990">
    <property type="entry name" value="TPR-like_helical_dom_sf"/>
</dbReference>
<reference evidence="6" key="1">
    <citation type="submission" date="2021-01" db="EMBL/GenBank/DDBJ databases">
        <authorList>
            <person name="Corre E."/>
            <person name="Pelletier E."/>
            <person name="Niang G."/>
            <person name="Scheremetjew M."/>
            <person name="Finn R."/>
            <person name="Kale V."/>
            <person name="Holt S."/>
            <person name="Cochrane G."/>
            <person name="Meng A."/>
            <person name="Brown T."/>
            <person name="Cohen L."/>
        </authorList>
    </citation>
    <scope>NUCLEOTIDE SEQUENCE</scope>
    <source>
        <strain evidence="6">CCMP645</strain>
    </source>
</reference>
<sequence length="288" mass="30495">MAAEAAAARREQGNESMSAGQYEAAVLHYSAALSHTPKDPALYSNRSFAFLRLRMPARALADADEAVKRRPDWPKAHFRRAEAFRVAGLHDEALKAYERAANLDPQDTHLQEQRILSVERARGQQRNALLIVCACGLVGLVLFALLALAPDSSETAAPSPRRGGSGIWGRLVTPALGTALGLVGGHAATLVLQHNRRGSVLPPLVSNDRFASMQMEKLGGFTPTGSKASSSAAEKSREAVRPQSDACDAGPLGSKTGASAGRDPLHRGGRSARHGRAAALKAMGKRAD</sequence>
<evidence type="ECO:0000313" key="6">
    <source>
        <dbReference type="EMBL" id="CAE0759243.1"/>
    </source>
</evidence>
<dbReference type="PROSITE" id="PS50005">
    <property type="entry name" value="TPR"/>
    <property type="match status" value="2"/>
</dbReference>
<keyword evidence="1" id="KW-0677">Repeat</keyword>
<proteinExistence type="predicted"/>
<gene>
    <name evidence="6" type="ORF">PCAR00345_LOCUS11837</name>
</gene>
<dbReference type="AlphaFoldDB" id="A0A7S4EXP5"/>
<name>A0A7S4EXP5_CHRCT</name>
<keyword evidence="5" id="KW-1133">Transmembrane helix</keyword>
<feature type="transmembrane region" description="Helical" evidence="5">
    <location>
        <begin position="167"/>
        <end position="192"/>
    </location>
</feature>
<dbReference type="InterPro" id="IPR019734">
    <property type="entry name" value="TPR_rpt"/>
</dbReference>